<dbReference type="EMBL" id="CP024087">
    <property type="protein sequence ID" value="AYF30682.1"/>
    <property type="molecule type" value="Genomic_DNA"/>
</dbReference>
<protein>
    <submittedName>
        <fullName evidence="2">Cell division protein DivIVA</fullName>
    </submittedName>
</protein>
<dbReference type="InterPro" id="IPR019933">
    <property type="entry name" value="DivIVA_domain"/>
</dbReference>
<keyword evidence="2" id="KW-0131">Cell cycle</keyword>
<evidence type="ECO:0000256" key="1">
    <source>
        <dbReference type="SAM" id="MobiDB-lite"/>
    </source>
</evidence>
<accession>A0A386WRY0</accession>
<dbReference type="GO" id="GO:0051301">
    <property type="term" value="P:cell division"/>
    <property type="evidence" value="ECO:0007669"/>
    <property type="project" value="UniProtKB-KW"/>
</dbReference>
<dbReference type="Proteomes" id="UP000267804">
    <property type="component" value="Chromosome"/>
</dbReference>
<feature type="compositionally biased region" description="Basic residues" evidence="1">
    <location>
        <begin position="1"/>
        <end position="13"/>
    </location>
</feature>
<gene>
    <name evidence="2" type="ORF">CSH63_25200</name>
</gene>
<dbReference type="NCBIfam" id="TIGR03544">
    <property type="entry name" value="DivI1A_domain"/>
    <property type="match status" value="1"/>
</dbReference>
<sequence>MRNLLRIRPKRRSLTPPNSAPVGAYRSASYLPLRPWQVRGHRFPTCRRGLDPAEVAAFLDRVAGDLAAAYAEVARSRDEAARIKVALREWQSRQAPSMRDLAGRP</sequence>
<name>A0A386WRY0_9ACTN</name>
<dbReference type="Gene3D" id="6.10.250.660">
    <property type="match status" value="1"/>
</dbReference>
<keyword evidence="2" id="KW-0132">Cell division</keyword>
<evidence type="ECO:0000313" key="3">
    <source>
        <dbReference type="Proteomes" id="UP000267804"/>
    </source>
</evidence>
<organism evidence="2 3">
    <name type="scientific">Micromonospora tulbaghiae</name>
    <dbReference type="NCBI Taxonomy" id="479978"/>
    <lineage>
        <taxon>Bacteria</taxon>
        <taxon>Bacillati</taxon>
        <taxon>Actinomycetota</taxon>
        <taxon>Actinomycetes</taxon>
        <taxon>Micromonosporales</taxon>
        <taxon>Micromonosporaceae</taxon>
        <taxon>Micromonospora</taxon>
    </lineage>
</organism>
<dbReference type="KEGG" id="mtua:CSH63_25200"/>
<feature type="region of interest" description="Disordered" evidence="1">
    <location>
        <begin position="1"/>
        <end position="21"/>
    </location>
</feature>
<dbReference type="AlphaFoldDB" id="A0A386WRY0"/>
<reference evidence="2 3" key="1">
    <citation type="submission" date="2017-10" db="EMBL/GenBank/DDBJ databases">
        <title>Integration of genomic and chemical information greatly accelerates assignment of the full stereostructure of myelolactone, a potent inhibitor of myeloma from a marine-derived Micromonospora.</title>
        <authorList>
            <person name="Kim M.C."/>
            <person name="Machado H."/>
            <person name="Jensen P.R."/>
            <person name="Fenical W."/>
        </authorList>
    </citation>
    <scope>NUCLEOTIDE SEQUENCE [LARGE SCALE GENOMIC DNA]</scope>
    <source>
        <strain evidence="2 3">CNY-010</strain>
    </source>
</reference>
<proteinExistence type="predicted"/>
<evidence type="ECO:0000313" key="2">
    <source>
        <dbReference type="EMBL" id="AYF30682.1"/>
    </source>
</evidence>
<dbReference type="RefSeq" id="WP_120572378.1">
    <property type="nucleotide sequence ID" value="NZ_CP024087.1"/>
</dbReference>